<evidence type="ECO:0000313" key="8">
    <source>
        <dbReference type="EMBL" id="PVV02029.1"/>
    </source>
</evidence>
<organism evidence="8 9">
    <name type="scientific">Smittium megazygosporum</name>
    <dbReference type="NCBI Taxonomy" id="133381"/>
    <lineage>
        <taxon>Eukaryota</taxon>
        <taxon>Fungi</taxon>
        <taxon>Fungi incertae sedis</taxon>
        <taxon>Zoopagomycota</taxon>
        <taxon>Kickxellomycotina</taxon>
        <taxon>Harpellomycetes</taxon>
        <taxon>Harpellales</taxon>
        <taxon>Legeriomycetaceae</taxon>
        <taxon>Smittium</taxon>
    </lineage>
</organism>
<sequence length="634" mass="71062">MTKNLLFTIGSNHAKSKLALPGPAARHNLRSYRQETPSQKPRAESNVANIIDHPLNKTVPSSRFNLSESKEHLIHANMSDLIRAAFVYKCCTMPWLVELSPKLIDFANKAHLNIISDPIVKKTFFQTFCAGENKPEVQATMRKLESVGIKSIVDLSVESDLNISDLLDSSPSSPSATKSITTDHATLRKIQNEKADLLVNEYINSVDIASSQENSFAAIKVTGFIPPAAMFRLSLSYLSISRVLTDAFESTKNSSLNYSLFVDLFYKKLPAFTSGKLSNNDLEAHSKKVFEFFDTDKDGLVDKVDIEIGMNLENHVVRDLYLSDQIDIAFAYKESSPDTNSRPAVVKGGVNQTDFDDFDLMLKRMDSLATHAKNLNVQLMFDAEHSYFQPVIDMCALSTMKKFNSFGSASKTDPSSDYFQAKPLVLNTYQMYTKSALGRLKSDFEKSSRQNWAFGAKLVRGAYMDLERNLSKKYGYYSPINDTISKTHLSYNSGVQFMLSNVEKKQLEMDAVLSKGPENKDSNNETIAKNPALFIASHNQESIEVVLNELSSRNIHTKARTVSFAQLLGMQDATSYKLAELNANIYKYVPYGPMRETLPYLIRRAQENSSILEAAALEVKSINQEILNRIKSLF</sequence>
<dbReference type="Pfam" id="PF01619">
    <property type="entry name" value="Pro_dh"/>
    <property type="match status" value="1"/>
</dbReference>
<dbReference type="SUPFAM" id="SSF51730">
    <property type="entry name" value="FAD-linked oxidoreductase"/>
    <property type="match status" value="1"/>
</dbReference>
<comment type="cofactor">
    <cofactor evidence="6">
        <name>FAD</name>
        <dbReference type="ChEBI" id="CHEBI:57692"/>
    </cofactor>
</comment>
<gene>
    <name evidence="8" type="ORF">BB560_003528</name>
</gene>
<dbReference type="Gene3D" id="3.20.20.220">
    <property type="match status" value="2"/>
</dbReference>
<dbReference type="PROSITE" id="PS50222">
    <property type="entry name" value="EF_HAND_2"/>
    <property type="match status" value="1"/>
</dbReference>
<dbReference type="PANTHER" id="PTHR13914:SF0">
    <property type="entry name" value="PROLINE DEHYDROGENASE 1, MITOCHONDRIAL"/>
    <property type="match status" value="1"/>
</dbReference>
<evidence type="ECO:0000256" key="2">
    <source>
        <dbReference type="ARBA" id="ARBA00012695"/>
    </source>
</evidence>
<comment type="catalytic activity">
    <reaction evidence="6">
        <text>L-proline + a quinone = (S)-1-pyrroline-5-carboxylate + a quinol + H(+)</text>
        <dbReference type="Rhea" id="RHEA:23784"/>
        <dbReference type="ChEBI" id="CHEBI:15378"/>
        <dbReference type="ChEBI" id="CHEBI:17388"/>
        <dbReference type="ChEBI" id="CHEBI:24646"/>
        <dbReference type="ChEBI" id="CHEBI:60039"/>
        <dbReference type="ChEBI" id="CHEBI:132124"/>
        <dbReference type="EC" id="1.5.5.2"/>
    </reaction>
</comment>
<dbReference type="OrthoDB" id="5464at2759"/>
<keyword evidence="4 6" id="KW-0560">Oxidoreductase</keyword>
<dbReference type="PROSITE" id="PS00018">
    <property type="entry name" value="EF_HAND_1"/>
    <property type="match status" value="1"/>
</dbReference>
<keyword evidence="5 6" id="KW-0642">Proline metabolism</keyword>
<evidence type="ECO:0000256" key="4">
    <source>
        <dbReference type="ARBA" id="ARBA00023002"/>
    </source>
</evidence>
<dbReference type="InterPro" id="IPR029041">
    <property type="entry name" value="FAD-linked_oxidoreductase-like"/>
</dbReference>
<dbReference type="EMBL" id="MBFS01000648">
    <property type="protein sequence ID" value="PVV02029.1"/>
    <property type="molecule type" value="Genomic_DNA"/>
</dbReference>
<dbReference type="InterPro" id="IPR015659">
    <property type="entry name" value="Proline_oxidase"/>
</dbReference>
<keyword evidence="6" id="KW-0285">Flavoprotein</keyword>
<evidence type="ECO:0000256" key="5">
    <source>
        <dbReference type="ARBA" id="ARBA00023062"/>
    </source>
</evidence>
<evidence type="ECO:0000256" key="1">
    <source>
        <dbReference type="ARBA" id="ARBA00005869"/>
    </source>
</evidence>
<proteinExistence type="inferred from homology"/>
<comment type="similarity">
    <text evidence="1 6">Belongs to the proline oxidase family.</text>
</comment>
<dbReference type="AlphaFoldDB" id="A0A2T9ZBP8"/>
<protein>
    <recommendedName>
        <fullName evidence="2 6">Proline dehydrogenase</fullName>
        <ecNumber evidence="2 6">1.5.5.2</ecNumber>
    </recommendedName>
</protein>
<dbReference type="InterPro" id="IPR002872">
    <property type="entry name" value="Proline_DH_dom"/>
</dbReference>
<keyword evidence="3" id="KW-0106">Calcium</keyword>
<dbReference type="PANTHER" id="PTHR13914">
    <property type="entry name" value="PROLINE OXIDASE"/>
    <property type="match status" value="1"/>
</dbReference>
<dbReference type="STRING" id="133381.A0A2T9ZBP8"/>
<evidence type="ECO:0000259" key="7">
    <source>
        <dbReference type="PROSITE" id="PS50222"/>
    </source>
</evidence>
<keyword evidence="9" id="KW-1185">Reference proteome</keyword>
<dbReference type="GO" id="GO:0004657">
    <property type="term" value="F:proline dehydrogenase activity"/>
    <property type="evidence" value="ECO:0007669"/>
    <property type="project" value="UniProtKB-EC"/>
</dbReference>
<dbReference type="Proteomes" id="UP000245609">
    <property type="component" value="Unassembled WGS sequence"/>
</dbReference>
<dbReference type="GO" id="GO:0005739">
    <property type="term" value="C:mitochondrion"/>
    <property type="evidence" value="ECO:0007669"/>
    <property type="project" value="TreeGrafter"/>
</dbReference>
<comment type="caution">
    <text evidence="8">The sequence shown here is derived from an EMBL/GenBank/DDBJ whole genome shotgun (WGS) entry which is preliminary data.</text>
</comment>
<dbReference type="InterPro" id="IPR002048">
    <property type="entry name" value="EF_hand_dom"/>
</dbReference>
<keyword evidence="6" id="KW-0274">FAD</keyword>
<dbReference type="SUPFAM" id="SSF47473">
    <property type="entry name" value="EF-hand"/>
    <property type="match status" value="1"/>
</dbReference>
<evidence type="ECO:0000256" key="3">
    <source>
        <dbReference type="ARBA" id="ARBA00022837"/>
    </source>
</evidence>
<evidence type="ECO:0000313" key="9">
    <source>
        <dbReference type="Proteomes" id="UP000245609"/>
    </source>
</evidence>
<reference evidence="8 9" key="1">
    <citation type="journal article" date="2018" name="MBio">
        <title>Comparative Genomics Reveals the Core Gene Toolbox for the Fungus-Insect Symbiosis.</title>
        <authorList>
            <person name="Wang Y."/>
            <person name="Stata M."/>
            <person name="Wang W."/>
            <person name="Stajich J.E."/>
            <person name="White M.M."/>
            <person name="Moncalvo J.M."/>
        </authorList>
    </citation>
    <scope>NUCLEOTIDE SEQUENCE [LARGE SCALE GENOMIC DNA]</scope>
    <source>
        <strain evidence="8 9">SC-DP-2</strain>
    </source>
</reference>
<accession>A0A2T9ZBP8</accession>
<name>A0A2T9ZBP8_9FUNG</name>
<dbReference type="InterPro" id="IPR011992">
    <property type="entry name" value="EF-hand-dom_pair"/>
</dbReference>
<feature type="domain" description="EF-hand" evidence="7">
    <location>
        <begin position="281"/>
        <end position="316"/>
    </location>
</feature>
<comment type="function">
    <text evidence="6">Converts proline to delta-1-pyrroline-5-carboxylate.</text>
</comment>
<dbReference type="EC" id="1.5.5.2" evidence="2 6"/>
<dbReference type="GO" id="GO:0071949">
    <property type="term" value="F:FAD binding"/>
    <property type="evidence" value="ECO:0007669"/>
    <property type="project" value="TreeGrafter"/>
</dbReference>
<dbReference type="GO" id="GO:0010133">
    <property type="term" value="P:L-proline catabolic process to L-glutamate"/>
    <property type="evidence" value="ECO:0007669"/>
    <property type="project" value="TreeGrafter"/>
</dbReference>
<dbReference type="InterPro" id="IPR018247">
    <property type="entry name" value="EF_Hand_1_Ca_BS"/>
</dbReference>
<evidence type="ECO:0000256" key="6">
    <source>
        <dbReference type="RuleBase" id="RU364054"/>
    </source>
</evidence>
<dbReference type="GO" id="GO:0005509">
    <property type="term" value="F:calcium ion binding"/>
    <property type="evidence" value="ECO:0007669"/>
    <property type="project" value="InterPro"/>
</dbReference>